<comment type="caution">
    <text evidence="2">The sequence shown here is derived from an EMBL/GenBank/DDBJ whole genome shotgun (WGS) entry which is preliminary data.</text>
</comment>
<evidence type="ECO:0000313" key="2">
    <source>
        <dbReference type="EMBL" id="GLK99832.1"/>
    </source>
</evidence>
<feature type="transmembrane region" description="Helical" evidence="1">
    <location>
        <begin position="205"/>
        <end position="222"/>
    </location>
</feature>
<keyword evidence="2" id="KW-0808">Transferase</keyword>
<feature type="transmembrane region" description="Helical" evidence="1">
    <location>
        <begin position="135"/>
        <end position="154"/>
    </location>
</feature>
<evidence type="ECO:0000313" key="3">
    <source>
        <dbReference type="Proteomes" id="UP001143480"/>
    </source>
</evidence>
<dbReference type="Proteomes" id="UP001143480">
    <property type="component" value="Unassembled WGS sequence"/>
</dbReference>
<feature type="transmembrane region" description="Helical" evidence="1">
    <location>
        <begin position="81"/>
        <end position="101"/>
    </location>
</feature>
<name>A0A9W6NK92_9ACTN</name>
<reference evidence="2" key="1">
    <citation type="journal article" date="2014" name="Int. J. Syst. Evol. Microbiol.">
        <title>Complete genome sequence of Corynebacterium casei LMG S-19264T (=DSM 44701T), isolated from a smear-ripened cheese.</title>
        <authorList>
            <consortium name="US DOE Joint Genome Institute (JGI-PGF)"/>
            <person name="Walter F."/>
            <person name="Albersmeier A."/>
            <person name="Kalinowski J."/>
            <person name="Ruckert C."/>
        </authorList>
    </citation>
    <scope>NUCLEOTIDE SEQUENCE</scope>
    <source>
        <strain evidence="2">VKM Ac-1321</strain>
    </source>
</reference>
<sequence>MRKLAVPARLRTDLPAALVFVGLAAVMLAGYWGDVRGRISAELPDDQVWFEWLLAHGAYCVRHAADPLFSMRQNVPAGVNMMTNTSVLGVTVPLAPVTMLLGPHITYLLWLGGAPAATAFAGYWVLSRHVVASPVAAAVGGGFAGFAPGTAHHAEGQPNFLSNFLLPFIALYVARLGRPGRRWTRDGPVLGLLVAYQVFINEEQLLVLALGCAVALTVSGVLRPRPAAAALRPFAAGLATAAGVAAVPLAYPLWWQFRGPQTYTANPLFNSWGEDLHALVTYPYNTVAGARATEATIGATEQNSWYGITTVAVVAVLVLVLWPSLPARTAAVTGLIFAILSLGPRLRVGGRLTAHDGPWALLPDGLPIVSQMMPSRLVYISTLAIAVLLALGWDRASAGVILDVRLALALTLVPLFPTPTPVQPIDPVPHFITAGGWRPYVADGRTVVPLPVPSNGAGLAGLRWSVAALHEFAVPAGYFLGPDAGHRAMMGPPSRPTTRLLDLAAYSPTALAVTDADRAAALDDIRYWRAAILVLDPRHRPDGLRQTVVKLFGPGRKVDDVWVWDVRDRT</sequence>
<dbReference type="RefSeq" id="WP_261959733.1">
    <property type="nucleotide sequence ID" value="NZ_BAAAXA010000001.1"/>
</dbReference>
<feature type="transmembrane region" description="Helical" evidence="1">
    <location>
        <begin position="12"/>
        <end position="32"/>
    </location>
</feature>
<keyword evidence="1" id="KW-0812">Transmembrane</keyword>
<proteinExistence type="predicted"/>
<feature type="transmembrane region" description="Helical" evidence="1">
    <location>
        <begin position="234"/>
        <end position="254"/>
    </location>
</feature>
<feature type="transmembrane region" description="Helical" evidence="1">
    <location>
        <begin position="368"/>
        <end position="391"/>
    </location>
</feature>
<dbReference type="AlphaFoldDB" id="A0A9W6NK92"/>
<accession>A0A9W6NK92</accession>
<reference evidence="2" key="2">
    <citation type="submission" date="2023-01" db="EMBL/GenBank/DDBJ databases">
        <authorList>
            <person name="Sun Q."/>
            <person name="Evtushenko L."/>
        </authorList>
    </citation>
    <scope>NUCLEOTIDE SEQUENCE</scope>
    <source>
        <strain evidence="2">VKM Ac-1321</strain>
    </source>
</reference>
<keyword evidence="1" id="KW-0472">Membrane</keyword>
<protein>
    <submittedName>
        <fullName evidence="2">Glycosyl transferase</fullName>
    </submittedName>
</protein>
<keyword evidence="1" id="KW-1133">Transmembrane helix</keyword>
<dbReference type="EMBL" id="BSFP01000005">
    <property type="protein sequence ID" value="GLK99832.1"/>
    <property type="molecule type" value="Genomic_DNA"/>
</dbReference>
<feature type="transmembrane region" description="Helical" evidence="1">
    <location>
        <begin position="304"/>
        <end position="322"/>
    </location>
</feature>
<organism evidence="2 3">
    <name type="scientific">Dactylosporangium matsuzakiense</name>
    <dbReference type="NCBI Taxonomy" id="53360"/>
    <lineage>
        <taxon>Bacteria</taxon>
        <taxon>Bacillati</taxon>
        <taxon>Actinomycetota</taxon>
        <taxon>Actinomycetes</taxon>
        <taxon>Micromonosporales</taxon>
        <taxon>Micromonosporaceae</taxon>
        <taxon>Dactylosporangium</taxon>
    </lineage>
</organism>
<evidence type="ECO:0000256" key="1">
    <source>
        <dbReference type="SAM" id="Phobius"/>
    </source>
</evidence>
<feature type="transmembrane region" description="Helical" evidence="1">
    <location>
        <begin position="160"/>
        <end position="176"/>
    </location>
</feature>
<keyword evidence="3" id="KW-1185">Reference proteome</keyword>
<dbReference type="GO" id="GO:0016740">
    <property type="term" value="F:transferase activity"/>
    <property type="evidence" value="ECO:0007669"/>
    <property type="project" value="UniProtKB-KW"/>
</dbReference>
<gene>
    <name evidence="2" type="ORF">GCM10017581_015730</name>
</gene>